<evidence type="ECO:0000313" key="1">
    <source>
        <dbReference type="EMBL" id="CAH3195334.1"/>
    </source>
</evidence>
<dbReference type="PANTHER" id="PTHR46791">
    <property type="entry name" value="EXPRESSED PROTEIN"/>
    <property type="match status" value="1"/>
</dbReference>
<protein>
    <submittedName>
        <fullName evidence="1">Uncharacterized protein</fullName>
    </submittedName>
</protein>
<keyword evidence="2" id="KW-1185">Reference proteome</keyword>
<evidence type="ECO:0000313" key="2">
    <source>
        <dbReference type="Proteomes" id="UP001159427"/>
    </source>
</evidence>
<dbReference type="Proteomes" id="UP001159427">
    <property type="component" value="Unassembled WGS sequence"/>
</dbReference>
<organism evidence="1 2">
    <name type="scientific">Porites evermanni</name>
    <dbReference type="NCBI Taxonomy" id="104178"/>
    <lineage>
        <taxon>Eukaryota</taxon>
        <taxon>Metazoa</taxon>
        <taxon>Cnidaria</taxon>
        <taxon>Anthozoa</taxon>
        <taxon>Hexacorallia</taxon>
        <taxon>Scleractinia</taxon>
        <taxon>Fungiina</taxon>
        <taxon>Poritidae</taxon>
        <taxon>Porites</taxon>
    </lineage>
</organism>
<gene>
    <name evidence="1" type="ORF">PEVE_00030020</name>
</gene>
<name>A0ABN8SUU1_9CNID</name>
<sequence length="248" mass="28959">MAHEGQHQSPLELITQNVRSILANVLNKLECGDVDHSIDFARYRVEWLCSVLVRLGGSLEENLLPRLQEAQQLMYLHSAELNELAILDRDDYFNCISYAPPVIKTGIRGRPKFYIPREQLEYFIKYGFKATDISKMLCVCDKTVYRRLEEYGISMRMNYTQITEPELDDVIRNSLQEFPNSGYKSLRGHLLARGLKVQERRLREAMRRTDPEGIIVRALQLRVTHGRVYNVKQPLSLWHMDGNHKLIR</sequence>
<dbReference type="PANTHER" id="PTHR46791:SF5">
    <property type="entry name" value="CLR5 DOMAIN-CONTAINING PROTEIN-RELATED"/>
    <property type="match status" value="1"/>
</dbReference>
<proteinExistence type="predicted"/>
<comment type="caution">
    <text evidence="1">The sequence shown here is derived from an EMBL/GenBank/DDBJ whole genome shotgun (WGS) entry which is preliminary data.</text>
</comment>
<reference evidence="1 2" key="1">
    <citation type="submission" date="2022-05" db="EMBL/GenBank/DDBJ databases">
        <authorList>
            <consortium name="Genoscope - CEA"/>
            <person name="William W."/>
        </authorList>
    </citation>
    <scope>NUCLEOTIDE SEQUENCE [LARGE SCALE GENOMIC DNA]</scope>
</reference>
<dbReference type="EMBL" id="CALNXI010004226">
    <property type="protein sequence ID" value="CAH3195334.1"/>
    <property type="molecule type" value="Genomic_DNA"/>
</dbReference>
<accession>A0ABN8SUU1</accession>